<protein>
    <recommendedName>
        <fullName evidence="3">HEAT repeat domain-containing protein</fullName>
    </recommendedName>
</protein>
<dbReference type="InterPro" id="IPR016024">
    <property type="entry name" value="ARM-type_fold"/>
</dbReference>
<comment type="caution">
    <text evidence="1">The sequence shown here is derived from an EMBL/GenBank/DDBJ whole genome shotgun (WGS) entry which is preliminary data.</text>
</comment>
<organism evidence="1 2">
    <name type="scientific">Pedobacter changchengzhani</name>
    <dbReference type="NCBI Taxonomy" id="2529274"/>
    <lineage>
        <taxon>Bacteria</taxon>
        <taxon>Pseudomonadati</taxon>
        <taxon>Bacteroidota</taxon>
        <taxon>Sphingobacteriia</taxon>
        <taxon>Sphingobacteriales</taxon>
        <taxon>Sphingobacteriaceae</taxon>
        <taxon>Pedobacter</taxon>
    </lineage>
</organism>
<dbReference type="SUPFAM" id="SSF48371">
    <property type="entry name" value="ARM repeat"/>
    <property type="match status" value="1"/>
</dbReference>
<evidence type="ECO:0000313" key="2">
    <source>
        <dbReference type="Proteomes" id="UP000295668"/>
    </source>
</evidence>
<dbReference type="AlphaFoldDB" id="A0A4R5MLZ0"/>
<sequence>MKWKKMCDLLVRTAILAETHQINDEFKLTPRVKMMLSNGYFRRLLTDKLLVAKKNILGHSADGVTRLYLQLGLEKYAVAKLRSRYWNLKASAMQEIGLMGLTIQLPQIYRYTNNKKELVRDEAQLTIIKLFGFDGLRFLDIISYQLTGWQQIRLLHELSLVESENFSAIDKWLQSENKSVVIFAIKLAATYRRFELYNDVALHLENIDEEIRLEAITCMKKWEAADAKELLMNLFPQEIPKNQLAIATAFQTICTNVDIPKLISFLDTENNRLKYLLIKAIACIDVETIKVLKNSFSPAETDVLMIINQVEGEIIK</sequence>
<dbReference type="Gene3D" id="1.25.10.10">
    <property type="entry name" value="Leucine-rich Repeat Variant"/>
    <property type="match status" value="1"/>
</dbReference>
<proteinExistence type="predicted"/>
<evidence type="ECO:0008006" key="3">
    <source>
        <dbReference type="Google" id="ProtNLM"/>
    </source>
</evidence>
<evidence type="ECO:0000313" key="1">
    <source>
        <dbReference type="EMBL" id="TDG36129.1"/>
    </source>
</evidence>
<keyword evidence="2" id="KW-1185">Reference proteome</keyword>
<dbReference type="RefSeq" id="WP_133262691.1">
    <property type="nucleotide sequence ID" value="NZ_SJCY01000006.1"/>
</dbReference>
<gene>
    <name evidence="1" type="ORF">EZJ43_10645</name>
</gene>
<name>A0A4R5MLZ0_9SPHI</name>
<dbReference type="EMBL" id="SJCY01000006">
    <property type="protein sequence ID" value="TDG36129.1"/>
    <property type="molecule type" value="Genomic_DNA"/>
</dbReference>
<dbReference type="OrthoDB" id="1454284at2"/>
<accession>A0A4R5MLZ0</accession>
<reference evidence="1 2" key="1">
    <citation type="submission" date="2019-02" db="EMBL/GenBank/DDBJ databases">
        <title>Pedobacter sp. nov., a novel speices isolated from soil of pinguins habitat in Antarcitica.</title>
        <authorList>
            <person name="He R.-H."/>
        </authorList>
    </citation>
    <scope>NUCLEOTIDE SEQUENCE [LARGE SCALE GENOMIC DNA]</scope>
    <source>
        <strain evidence="1 2">E01020</strain>
    </source>
</reference>
<dbReference type="InterPro" id="IPR011989">
    <property type="entry name" value="ARM-like"/>
</dbReference>
<dbReference type="Proteomes" id="UP000295668">
    <property type="component" value="Unassembled WGS sequence"/>
</dbReference>